<dbReference type="SUPFAM" id="SSF50129">
    <property type="entry name" value="GroES-like"/>
    <property type="match status" value="1"/>
</dbReference>
<dbReference type="OrthoDB" id="9992527at2759"/>
<dbReference type="InterPro" id="IPR047122">
    <property type="entry name" value="Trans-enoyl_RdTase-like"/>
</dbReference>
<dbReference type="Pfam" id="PF00107">
    <property type="entry name" value="ADH_zinc_N"/>
    <property type="match status" value="1"/>
</dbReference>
<name>A0A1D8NQG0_YARLL</name>
<dbReference type="Pfam" id="PF08240">
    <property type="entry name" value="ADH_N"/>
    <property type="match status" value="1"/>
</dbReference>
<dbReference type="eggNOG" id="KOG1198">
    <property type="taxonomic scope" value="Eukaryota"/>
</dbReference>
<proteinExistence type="predicted"/>
<dbReference type="VEuPathDB" id="FungiDB:YALI0_F29623g"/>
<feature type="domain" description="Enoyl reductase (ER)" evidence="1">
    <location>
        <begin position="6"/>
        <end position="275"/>
    </location>
</feature>
<evidence type="ECO:0000313" key="3">
    <source>
        <dbReference type="EMBL" id="RDW28828.1"/>
    </source>
</evidence>
<dbReference type="Gene3D" id="3.90.180.10">
    <property type="entry name" value="Medium-chain alcohol dehydrogenases, catalytic domain"/>
    <property type="match status" value="1"/>
</dbReference>
<dbReference type="EMBL" id="KZ858949">
    <property type="protein sequence ID" value="RDW28828.1"/>
    <property type="molecule type" value="Genomic_DNA"/>
</dbReference>
<dbReference type="OMA" id="RSYGAKH"/>
<dbReference type="InterPro" id="IPR036291">
    <property type="entry name" value="NAD(P)-bd_dom_sf"/>
</dbReference>
<dbReference type="PANTHER" id="PTHR45348">
    <property type="entry name" value="HYPOTHETICAL OXIDOREDUCTASE (EUROFUNG)"/>
    <property type="match status" value="1"/>
</dbReference>
<dbReference type="KEGG" id="yli:2908238"/>
<dbReference type="Proteomes" id="UP000256601">
    <property type="component" value="Unassembled WGS sequence"/>
</dbReference>
<protein>
    <recommendedName>
        <fullName evidence="1">Enoyl reductase (ER) domain-containing protein</fullName>
    </recommendedName>
</protein>
<dbReference type="Proteomes" id="UP000182444">
    <property type="component" value="Chromosome 1F"/>
</dbReference>
<evidence type="ECO:0000313" key="2">
    <source>
        <dbReference type="EMBL" id="AOW07871.1"/>
    </source>
</evidence>
<evidence type="ECO:0000259" key="1">
    <source>
        <dbReference type="SMART" id="SM00829"/>
    </source>
</evidence>
<evidence type="ECO:0000313" key="5">
    <source>
        <dbReference type="Proteomes" id="UP000256601"/>
    </source>
</evidence>
<dbReference type="PANTHER" id="PTHR45348:SF2">
    <property type="entry name" value="ZINC-TYPE ALCOHOL DEHYDROGENASE-LIKE PROTEIN C2E1P3.01"/>
    <property type="match status" value="1"/>
</dbReference>
<dbReference type="RefSeq" id="XP_506018.1">
    <property type="nucleotide sequence ID" value="XM_506018.1"/>
</dbReference>
<dbReference type="InterPro" id="IPR011032">
    <property type="entry name" value="GroES-like_sf"/>
</dbReference>
<dbReference type="SMART" id="SM00829">
    <property type="entry name" value="PKS_ER"/>
    <property type="match status" value="1"/>
</dbReference>
<gene>
    <name evidence="3" type="ORF">B0I71DRAFT_126762</name>
    <name evidence="2" type="ORF">YALI1_F37194g</name>
</gene>
<reference evidence="2 4" key="1">
    <citation type="journal article" date="2016" name="PLoS ONE">
        <title>Sequence Assembly of Yarrowia lipolytica Strain W29/CLIB89 Shows Transposable Element Diversity.</title>
        <authorList>
            <person name="Magnan C."/>
            <person name="Yu J."/>
            <person name="Chang I."/>
            <person name="Jahn E."/>
            <person name="Kanomata Y."/>
            <person name="Wu J."/>
            <person name="Zeller M."/>
            <person name="Oakes M."/>
            <person name="Baldi P."/>
            <person name="Sandmeyer S."/>
        </authorList>
    </citation>
    <scope>NUCLEOTIDE SEQUENCE [LARGE SCALE GENOMIC DNA]</scope>
    <source>
        <strain evidence="2">CLIB89</strain>
        <strain evidence="4">CLIB89(W29)</strain>
    </source>
</reference>
<dbReference type="GeneID" id="2908238"/>
<dbReference type="InterPro" id="IPR020843">
    <property type="entry name" value="ER"/>
</dbReference>
<reference evidence="3 5" key="2">
    <citation type="submission" date="2018-07" db="EMBL/GenBank/DDBJ databases">
        <title>Draft Genome Assemblies for Five Robust Yarrowia lipolytica Strains Exhibiting High Lipid Production and Pentose Sugar Utilization and Sugar Alcohol Secretion from Undetoxified Lignocellulosic Biomass Hydrolysates.</title>
        <authorList>
            <consortium name="DOE Joint Genome Institute"/>
            <person name="Walker C."/>
            <person name="Ryu S."/>
            <person name="Na H."/>
            <person name="Zane M."/>
            <person name="LaButti K."/>
            <person name="Lipzen A."/>
            <person name="Haridas S."/>
            <person name="Barry K."/>
            <person name="Grigoriev I.V."/>
            <person name="Quarterman J."/>
            <person name="Slininger P."/>
            <person name="Dien B."/>
            <person name="Trinh C.T."/>
        </authorList>
    </citation>
    <scope>NUCLEOTIDE SEQUENCE [LARGE SCALE GENOMIC DNA]</scope>
    <source>
        <strain evidence="3 5">YB392</strain>
    </source>
</reference>
<dbReference type="InterPro" id="IPR013149">
    <property type="entry name" value="ADH-like_C"/>
</dbReference>
<dbReference type="GO" id="GO:0016651">
    <property type="term" value="F:oxidoreductase activity, acting on NAD(P)H"/>
    <property type="evidence" value="ECO:0007669"/>
    <property type="project" value="InterPro"/>
</dbReference>
<dbReference type="InterPro" id="IPR013154">
    <property type="entry name" value="ADH-like_N"/>
</dbReference>
<dbReference type="EMBL" id="CP017558">
    <property type="protein sequence ID" value="AOW07871.1"/>
    <property type="molecule type" value="Genomic_DNA"/>
</dbReference>
<organism evidence="2 4">
    <name type="scientific">Yarrowia lipolytica</name>
    <name type="common">Candida lipolytica</name>
    <dbReference type="NCBI Taxonomy" id="4952"/>
    <lineage>
        <taxon>Eukaryota</taxon>
        <taxon>Fungi</taxon>
        <taxon>Dikarya</taxon>
        <taxon>Ascomycota</taxon>
        <taxon>Saccharomycotina</taxon>
        <taxon>Dipodascomycetes</taxon>
        <taxon>Dipodascales</taxon>
        <taxon>Dipodascales incertae sedis</taxon>
        <taxon>Yarrowia</taxon>
    </lineage>
</organism>
<dbReference type="SUPFAM" id="SSF51735">
    <property type="entry name" value="NAD(P)-binding Rossmann-fold domains"/>
    <property type="match status" value="1"/>
</dbReference>
<accession>A0A1D8NQG0</accession>
<dbReference type="CDD" id="cd08249">
    <property type="entry name" value="enoyl_reductase_like"/>
    <property type="match status" value="1"/>
</dbReference>
<dbReference type="VEuPathDB" id="FungiDB:YALI1_F37194g"/>
<dbReference type="AlphaFoldDB" id="A0A1D8NQG0"/>
<evidence type="ECO:0000313" key="4">
    <source>
        <dbReference type="Proteomes" id="UP000182444"/>
    </source>
</evidence>
<dbReference type="Gene3D" id="3.40.50.720">
    <property type="entry name" value="NAD(P)-binding Rossmann-like Domain"/>
    <property type="match status" value="1"/>
</dbReference>
<sequence length="333" mass="36112">MLAVVSENHKLYLRNTPKAKIAAPNDILVKVDYAAQNPIDVILNDNKMLKDGKISGNDFAGTVVAIGSSVRDRTLVGKRIASFADGHNNDYPSGSFADYAIAKDGIYTVLPDSVSSVEAATIPLAYVTAVHGLYTSARLDLEGKPAQTILVWGGNSSVGRYALQLAKLNGHHVLTTANGGNNEELIKLGADKVYNYRDTDVVDKIKADYGPIKYIFDAIGTASSASACAKSAADPSHYTTVRPDAAHTKEFPSYITVSTIIVYQVFFTDTEEAVVGDKYLTDAYTWLKSKKLVCNVPKLVGGLDKIEEGYQLHRKYQIKGVKLVYRVGEVGRL</sequence>